<dbReference type="InterPro" id="IPR001451">
    <property type="entry name" value="Hexapep"/>
</dbReference>
<dbReference type="Pfam" id="PF00132">
    <property type="entry name" value="Hexapep"/>
    <property type="match status" value="1"/>
</dbReference>
<evidence type="ECO:0000256" key="1">
    <source>
        <dbReference type="ARBA" id="ARBA00007274"/>
    </source>
</evidence>
<evidence type="ECO:0000313" key="6">
    <source>
        <dbReference type="Proteomes" id="UP000609172"/>
    </source>
</evidence>
<dbReference type="Proteomes" id="UP000609172">
    <property type="component" value="Unassembled WGS sequence"/>
</dbReference>
<comment type="caution">
    <text evidence="5">The sequence shown here is derived from an EMBL/GenBank/DDBJ whole genome shotgun (WGS) entry which is preliminary data.</text>
</comment>
<dbReference type="InterPro" id="IPR011004">
    <property type="entry name" value="Trimer_LpxA-like_sf"/>
</dbReference>
<dbReference type="SUPFAM" id="SSF51161">
    <property type="entry name" value="Trimeric LpxA-like enzymes"/>
    <property type="match status" value="1"/>
</dbReference>
<comment type="similarity">
    <text evidence="1">Belongs to the transferase hexapeptide repeat family.</text>
</comment>
<organism evidence="5 6">
    <name type="scientific">Flavobacterium agrisoli</name>
    <dbReference type="NCBI Taxonomy" id="2793066"/>
    <lineage>
        <taxon>Bacteria</taxon>
        <taxon>Pseudomonadati</taxon>
        <taxon>Bacteroidota</taxon>
        <taxon>Flavobacteriia</taxon>
        <taxon>Flavobacteriales</taxon>
        <taxon>Flavobacteriaceae</taxon>
        <taxon>Flavobacterium</taxon>
    </lineage>
</organism>
<name>A0A934PIJ9_9FLAO</name>
<dbReference type="InterPro" id="IPR051159">
    <property type="entry name" value="Hexapeptide_acetyltransf"/>
</dbReference>
<keyword evidence="3" id="KW-0677">Repeat</keyword>
<evidence type="ECO:0000256" key="4">
    <source>
        <dbReference type="ARBA" id="ARBA00023315"/>
    </source>
</evidence>
<dbReference type="Gene3D" id="2.160.10.10">
    <property type="entry name" value="Hexapeptide repeat proteins"/>
    <property type="match status" value="1"/>
</dbReference>
<protein>
    <submittedName>
        <fullName evidence="5">Acyltransferase</fullName>
    </submittedName>
</protein>
<reference evidence="5" key="1">
    <citation type="submission" date="2020-12" db="EMBL/GenBank/DDBJ databases">
        <title>Bacterial novel species Flavobacterium sp. SE-1-e isolated from soil.</title>
        <authorList>
            <person name="Jung H.-Y."/>
        </authorList>
    </citation>
    <scope>NUCLEOTIDE SEQUENCE</scope>
    <source>
        <strain evidence="5">SE-1-e</strain>
    </source>
</reference>
<dbReference type="PROSITE" id="PS00101">
    <property type="entry name" value="HEXAPEP_TRANSFERASES"/>
    <property type="match status" value="1"/>
</dbReference>
<keyword evidence="2" id="KW-0808">Transferase</keyword>
<dbReference type="GO" id="GO:0008374">
    <property type="term" value="F:O-acyltransferase activity"/>
    <property type="evidence" value="ECO:0007669"/>
    <property type="project" value="TreeGrafter"/>
</dbReference>
<dbReference type="PANTHER" id="PTHR23416">
    <property type="entry name" value="SIALIC ACID SYNTHASE-RELATED"/>
    <property type="match status" value="1"/>
</dbReference>
<dbReference type="RefSeq" id="WP_200104672.1">
    <property type="nucleotide sequence ID" value="NZ_JAEHFV010000001.1"/>
</dbReference>
<evidence type="ECO:0000256" key="3">
    <source>
        <dbReference type="ARBA" id="ARBA00022737"/>
    </source>
</evidence>
<evidence type="ECO:0000256" key="2">
    <source>
        <dbReference type="ARBA" id="ARBA00022679"/>
    </source>
</evidence>
<proteinExistence type="inferred from homology"/>
<evidence type="ECO:0000313" key="5">
    <source>
        <dbReference type="EMBL" id="MBK0368756.1"/>
    </source>
</evidence>
<dbReference type="AlphaFoldDB" id="A0A934PIJ9"/>
<gene>
    <name evidence="5" type="ORF">I5M07_02825</name>
</gene>
<dbReference type="EMBL" id="JAEHFV010000001">
    <property type="protein sequence ID" value="MBK0368756.1"/>
    <property type="molecule type" value="Genomic_DNA"/>
</dbReference>
<dbReference type="Pfam" id="PF14602">
    <property type="entry name" value="Hexapep_2"/>
    <property type="match status" value="1"/>
</dbReference>
<sequence>MEVQNKNSEIHIGNNVAISNAFSIECMTKVSIEDNVLIGHNCSLLDNDGHDLNIDKRRNGVVKSEPIHICQNVFLGSNVTVLKGVTIGENSIIGNGSIVTTNIPRNVIACGNPAKVVREL</sequence>
<dbReference type="CDD" id="cd04647">
    <property type="entry name" value="LbH_MAT_like"/>
    <property type="match status" value="1"/>
</dbReference>
<keyword evidence="4 5" id="KW-0012">Acyltransferase</keyword>
<accession>A0A934PIJ9</accession>
<dbReference type="PANTHER" id="PTHR23416:SF23">
    <property type="entry name" value="ACETYLTRANSFERASE C18B11.09C-RELATED"/>
    <property type="match status" value="1"/>
</dbReference>
<dbReference type="InterPro" id="IPR018357">
    <property type="entry name" value="Hexapep_transf_CS"/>
</dbReference>
<keyword evidence="6" id="KW-1185">Reference proteome</keyword>